<evidence type="ECO:0000313" key="3">
    <source>
        <dbReference type="Proteomes" id="UP000030651"/>
    </source>
</evidence>
<dbReference type="KEGG" id="pfy:PFICI_10744"/>
<dbReference type="eggNOG" id="ENOG502RCPA">
    <property type="taxonomic scope" value="Eukaryota"/>
</dbReference>
<feature type="signal peptide" evidence="1">
    <location>
        <begin position="1"/>
        <end position="24"/>
    </location>
</feature>
<gene>
    <name evidence="2" type="ORF">PFICI_10744</name>
</gene>
<organism evidence="2 3">
    <name type="scientific">Pestalotiopsis fici (strain W106-1 / CGMCC3.15140)</name>
    <dbReference type="NCBI Taxonomy" id="1229662"/>
    <lineage>
        <taxon>Eukaryota</taxon>
        <taxon>Fungi</taxon>
        <taxon>Dikarya</taxon>
        <taxon>Ascomycota</taxon>
        <taxon>Pezizomycotina</taxon>
        <taxon>Sordariomycetes</taxon>
        <taxon>Xylariomycetidae</taxon>
        <taxon>Amphisphaeriales</taxon>
        <taxon>Sporocadaceae</taxon>
        <taxon>Pestalotiopsis</taxon>
    </lineage>
</organism>
<dbReference type="HOGENOM" id="CLU_930993_0_0_1"/>
<feature type="chain" id="PRO_5004833905" evidence="1">
    <location>
        <begin position="25"/>
        <end position="307"/>
    </location>
</feature>
<dbReference type="AlphaFoldDB" id="W3WSN3"/>
<dbReference type="OrthoDB" id="4526039at2759"/>
<keyword evidence="1" id="KW-0732">Signal</keyword>
<dbReference type="EMBL" id="KI912116">
    <property type="protein sequence ID" value="ETS76870.1"/>
    <property type="molecule type" value="Genomic_DNA"/>
</dbReference>
<protein>
    <submittedName>
        <fullName evidence="2">Uncharacterized protein</fullName>
    </submittedName>
</protein>
<dbReference type="OMA" id="HDDGDCS"/>
<dbReference type="RefSeq" id="XP_007837516.1">
    <property type="nucleotide sequence ID" value="XM_007839325.1"/>
</dbReference>
<evidence type="ECO:0000313" key="2">
    <source>
        <dbReference type="EMBL" id="ETS76870.1"/>
    </source>
</evidence>
<sequence length="307" mass="32333">MEYTSGRKSALAALGLVLLPASMALPGWPRSGTIIQGDAIQFDQSTWEENLERPNATGSFPITGFDISKAFTSPPQTVDGWELAVNVTSSISDADTLNPGNATGQVYTGTSIYLRAPDDVIAALDPDTAADNTTWKICVTVMTGGPGEDDTSSADNGTCSSLSSQCISDFQDAYADQFAKLQDCYRQPSIPDSCGDSLSQANLTTQQYALDHLNGTEVFVTASGPHDGDDNTAYDNAVKTVWPVLVVWGWNTRADVSDGTKPTVQLTCARANHTGDGSDSSASMASRSHGPVTITFAIAVLAAVILF</sequence>
<keyword evidence="3" id="KW-1185">Reference proteome</keyword>
<dbReference type="InParanoid" id="W3WSN3"/>
<evidence type="ECO:0000256" key="1">
    <source>
        <dbReference type="SAM" id="SignalP"/>
    </source>
</evidence>
<reference evidence="3" key="1">
    <citation type="journal article" date="2015" name="BMC Genomics">
        <title>Genomic and transcriptomic analysis of the endophytic fungus Pestalotiopsis fici reveals its lifestyle and high potential for synthesis of natural products.</title>
        <authorList>
            <person name="Wang X."/>
            <person name="Zhang X."/>
            <person name="Liu L."/>
            <person name="Xiang M."/>
            <person name="Wang W."/>
            <person name="Sun X."/>
            <person name="Che Y."/>
            <person name="Guo L."/>
            <person name="Liu G."/>
            <person name="Guo L."/>
            <person name="Wang C."/>
            <person name="Yin W.B."/>
            <person name="Stadler M."/>
            <person name="Zhang X."/>
            <person name="Liu X."/>
        </authorList>
    </citation>
    <scope>NUCLEOTIDE SEQUENCE [LARGE SCALE GENOMIC DNA]</scope>
    <source>
        <strain evidence="3">W106-1 / CGMCC3.15140</strain>
    </source>
</reference>
<accession>W3WSN3</accession>
<dbReference type="GeneID" id="19275757"/>
<dbReference type="STRING" id="1229662.W3WSN3"/>
<dbReference type="Proteomes" id="UP000030651">
    <property type="component" value="Unassembled WGS sequence"/>
</dbReference>
<name>W3WSN3_PESFW</name>
<proteinExistence type="predicted"/>